<dbReference type="Pfam" id="PF10453">
    <property type="entry name" value="NUFIP1"/>
    <property type="match status" value="1"/>
</dbReference>
<reference evidence="7 8" key="1">
    <citation type="submission" date="2016-02" db="EMBL/GenBank/DDBJ databases">
        <title>Complete genome sequence and transcriptome regulation of the pentose utilising yeast Sugiyamaella lignohabitans.</title>
        <authorList>
            <person name="Bellasio M."/>
            <person name="Peymann A."/>
            <person name="Valli M."/>
            <person name="Sipitzky M."/>
            <person name="Graf A."/>
            <person name="Sauer M."/>
            <person name="Marx H."/>
            <person name="Mattanovich D."/>
        </authorList>
    </citation>
    <scope>NUCLEOTIDE SEQUENCE [LARGE SCALE GENOMIC DNA]</scope>
    <source>
        <strain evidence="7 8">CBS 10342</strain>
    </source>
</reference>
<feature type="compositionally biased region" description="Basic and acidic residues" evidence="5">
    <location>
        <begin position="116"/>
        <end position="130"/>
    </location>
</feature>
<accession>A0A167EEI7</accession>
<dbReference type="OrthoDB" id="273070at2759"/>
<dbReference type="SMART" id="SM00356">
    <property type="entry name" value="ZnF_C3H1"/>
    <property type="match status" value="1"/>
</dbReference>
<proteinExistence type="predicted"/>
<evidence type="ECO:0000313" key="8">
    <source>
        <dbReference type="Proteomes" id="UP000189580"/>
    </source>
</evidence>
<keyword evidence="1 4" id="KW-0479">Metal-binding</keyword>
<dbReference type="InterPro" id="IPR036855">
    <property type="entry name" value="Znf_CCCH_sf"/>
</dbReference>
<dbReference type="GO" id="GO:0008380">
    <property type="term" value="P:RNA splicing"/>
    <property type="evidence" value="ECO:0007669"/>
    <property type="project" value="UniProtKB-KW"/>
</dbReference>
<dbReference type="PROSITE" id="PS50103">
    <property type="entry name" value="ZF_C3H1"/>
    <property type="match status" value="1"/>
</dbReference>
<dbReference type="GO" id="GO:0005681">
    <property type="term" value="C:spliceosomal complex"/>
    <property type="evidence" value="ECO:0007669"/>
    <property type="project" value="UniProtKB-KW"/>
</dbReference>
<feature type="zinc finger region" description="C3H1-type" evidence="4">
    <location>
        <begin position="156"/>
        <end position="183"/>
    </location>
</feature>
<keyword evidence="2 4" id="KW-0863">Zinc-finger</keyword>
<dbReference type="InterPro" id="IPR019496">
    <property type="entry name" value="NUFIP1_cons_dom"/>
</dbReference>
<protein>
    <recommendedName>
        <fullName evidence="6">C3H1-type domain-containing protein</fullName>
    </recommendedName>
</protein>
<evidence type="ECO:0000313" key="7">
    <source>
        <dbReference type="EMBL" id="ANB13974.1"/>
    </source>
</evidence>
<dbReference type="EMBL" id="CP014502">
    <property type="protein sequence ID" value="ANB13974.1"/>
    <property type="molecule type" value="Genomic_DNA"/>
</dbReference>
<dbReference type="AlphaFoldDB" id="A0A167EEI7"/>
<evidence type="ECO:0000256" key="5">
    <source>
        <dbReference type="SAM" id="MobiDB-lite"/>
    </source>
</evidence>
<name>A0A167EEI7_9ASCO</name>
<dbReference type="Gene3D" id="4.10.1000.10">
    <property type="entry name" value="Zinc finger, CCCH-type"/>
    <property type="match status" value="1"/>
</dbReference>
<feature type="compositionally biased region" description="Pro residues" evidence="5">
    <location>
        <begin position="7"/>
        <end position="17"/>
    </location>
</feature>
<dbReference type="Pfam" id="PF18044">
    <property type="entry name" value="zf-CCCH_4"/>
    <property type="match status" value="1"/>
</dbReference>
<dbReference type="Proteomes" id="UP000189580">
    <property type="component" value="Chromosome d"/>
</dbReference>
<dbReference type="InterPro" id="IPR041367">
    <property type="entry name" value="Znf-CCCH_4"/>
</dbReference>
<evidence type="ECO:0000256" key="3">
    <source>
        <dbReference type="ARBA" id="ARBA00022833"/>
    </source>
</evidence>
<evidence type="ECO:0000256" key="1">
    <source>
        <dbReference type="ARBA" id="ARBA00022723"/>
    </source>
</evidence>
<dbReference type="RefSeq" id="XP_018736451.1">
    <property type="nucleotide sequence ID" value="XM_018882032.1"/>
</dbReference>
<feature type="region of interest" description="Disordered" evidence="5">
    <location>
        <begin position="1"/>
        <end position="85"/>
    </location>
</feature>
<feature type="domain" description="C3H1-type" evidence="6">
    <location>
        <begin position="156"/>
        <end position="183"/>
    </location>
</feature>
<feature type="compositionally biased region" description="Low complexity" evidence="5">
    <location>
        <begin position="57"/>
        <end position="68"/>
    </location>
</feature>
<evidence type="ECO:0000259" key="6">
    <source>
        <dbReference type="PROSITE" id="PS50103"/>
    </source>
</evidence>
<feature type="compositionally biased region" description="Polar residues" evidence="5">
    <location>
        <begin position="25"/>
        <end position="41"/>
    </location>
</feature>
<feature type="region of interest" description="Disordered" evidence="5">
    <location>
        <begin position="175"/>
        <end position="194"/>
    </location>
</feature>
<feature type="compositionally biased region" description="Low complexity" evidence="5">
    <location>
        <begin position="143"/>
        <end position="158"/>
    </location>
</feature>
<dbReference type="SUPFAM" id="SSF90229">
    <property type="entry name" value="CCCH zinc finger"/>
    <property type="match status" value="1"/>
</dbReference>
<gene>
    <name evidence="7" type="ORF">AWJ20_4927</name>
</gene>
<sequence>MDQYIYNPPPPPPPPAPGSGVGSARKTNSRGNQTNSINSYHNRADSRQHPYKKPNIGAATSFGAASGSAMGGASGGGSVKMDGDLSSISPEIREAAKDIENWIAERRKKWPSAQRIVEKEKEDQQRQEREKKRHEFRLEHEGASSTAITASSTSSSSTKPLCRYFLKGKCKAGTKCQYSHDKTNPSTSTPKYKRFEAPDRSSLFKKLVQTDLDRENSRILDFLVYLGETGVL</sequence>
<evidence type="ECO:0000256" key="2">
    <source>
        <dbReference type="ARBA" id="ARBA00022771"/>
    </source>
</evidence>
<keyword evidence="8" id="KW-1185">Reference proteome</keyword>
<evidence type="ECO:0000256" key="4">
    <source>
        <dbReference type="PROSITE-ProRule" id="PRU00723"/>
    </source>
</evidence>
<dbReference type="GO" id="GO:0008270">
    <property type="term" value="F:zinc ion binding"/>
    <property type="evidence" value="ECO:0007669"/>
    <property type="project" value="UniProtKB-KW"/>
</dbReference>
<keyword evidence="3 4" id="KW-0862">Zinc</keyword>
<dbReference type="InterPro" id="IPR000571">
    <property type="entry name" value="Znf_CCCH"/>
</dbReference>
<dbReference type="GeneID" id="30037112"/>
<dbReference type="KEGG" id="slb:AWJ20_4927"/>
<organism evidence="7 8">
    <name type="scientific">Sugiyamaella lignohabitans</name>
    <dbReference type="NCBI Taxonomy" id="796027"/>
    <lineage>
        <taxon>Eukaryota</taxon>
        <taxon>Fungi</taxon>
        <taxon>Dikarya</taxon>
        <taxon>Ascomycota</taxon>
        <taxon>Saccharomycotina</taxon>
        <taxon>Dipodascomycetes</taxon>
        <taxon>Dipodascales</taxon>
        <taxon>Trichomonascaceae</taxon>
        <taxon>Sugiyamaella</taxon>
    </lineage>
</organism>
<feature type="region of interest" description="Disordered" evidence="5">
    <location>
        <begin position="108"/>
        <end position="159"/>
    </location>
</feature>
<feature type="compositionally biased region" description="Gly residues" evidence="5">
    <location>
        <begin position="69"/>
        <end position="78"/>
    </location>
</feature>